<keyword evidence="3" id="KW-1185">Reference proteome</keyword>
<name>A0AAU4JXN7_9NOCA</name>
<reference evidence="2 3" key="1">
    <citation type="submission" date="2022-10" db="EMBL/GenBank/DDBJ databases">
        <title>The complete genomes of actinobacterial strains from the NBC collection.</title>
        <authorList>
            <person name="Joergensen T.S."/>
            <person name="Alvarez Arevalo M."/>
            <person name="Sterndorff E.B."/>
            <person name="Faurdal D."/>
            <person name="Vuksanovic O."/>
            <person name="Mourched A.-S."/>
            <person name="Charusanti P."/>
            <person name="Shaw S."/>
            <person name="Blin K."/>
            <person name="Weber T."/>
        </authorList>
    </citation>
    <scope>NUCLEOTIDE SEQUENCE [LARGE SCALE GENOMIC DNA]</scope>
    <source>
        <strain evidence="2 3">NBC_00319</strain>
    </source>
</reference>
<dbReference type="PANTHER" id="PTHR12993">
    <property type="entry name" value="N-ACETYLGLUCOSAMINYL-PHOSPHATIDYLINOSITOL DE-N-ACETYLASE-RELATED"/>
    <property type="match status" value="1"/>
</dbReference>
<keyword evidence="1" id="KW-0862">Zinc</keyword>
<dbReference type="PANTHER" id="PTHR12993:SF29">
    <property type="entry name" value="BLR3841 PROTEIN"/>
    <property type="match status" value="1"/>
</dbReference>
<dbReference type="Proteomes" id="UP001432128">
    <property type="component" value="Chromosome"/>
</dbReference>
<proteinExistence type="predicted"/>
<dbReference type="InterPro" id="IPR024078">
    <property type="entry name" value="LmbE-like_dom_sf"/>
</dbReference>
<dbReference type="Gene3D" id="3.40.50.10320">
    <property type="entry name" value="LmbE-like"/>
    <property type="match status" value="1"/>
</dbReference>
<evidence type="ECO:0000313" key="2">
    <source>
        <dbReference type="EMBL" id="WUM18536.1"/>
    </source>
</evidence>
<dbReference type="InterPro" id="IPR003737">
    <property type="entry name" value="GlcNAc_PI_deacetylase-related"/>
</dbReference>
<organism evidence="2 3">
    <name type="scientific">Williamsia herbipolensis</name>
    <dbReference type="NCBI Taxonomy" id="1603258"/>
    <lineage>
        <taxon>Bacteria</taxon>
        <taxon>Bacillati</taxon>
        <taxon>Actinomycetota</taxon>
        <taxon>Actinomycetes</taxon>
        <taxon>Mycobacteriales</taxon>
        <taxon>Nocardiaceae</taxon>
        <taxon>Williamsia</taxon>
    </lineage>
</organism>
<accession>A0AAU4JXN7</accession>
<protein>
    <submittedName>
        <fullName evidence="2">PIG-L family deacetylase</fullName>
    </submittedName>
</protein>
<gene>
    <name evidence="2" type="ORF">OG579_12335</name>
</gene>
<dbReference type="SUPFAM" id="SSF102588">
    <property type="entry name" value="LmbE-like"/>
    <property type="match status" value="1"/>
</dbReference>
<dbReference type="GO" id="GO:0016811">
    <property type="term" value="F:hydrolase activity, acting on carbon-nitrogen (but not peptide) bonds, in linear amides"/>
    <property type="evidence" value="ECO:0007669"/>
    <property type="project" value="TreeGrafter"/>
</dbReference>
<dbReference type="AlphaFoldDB" id="A0AAU4JXN7"/>
<sequence length="262" mass="27701">MTAADVTSEDAEGFNAEGFGAEGLATAEQWRDWLSTHRLPALELTEPTRMLVVSAHPDDEVLGAGGLIAERIAAGGGVTVLCLSDGAASHPGSPTVSPADLARIRRAELEASLAEVGVEHVRHVGLPDGELADHAAEMEEAVAEAMETFGGHDLVLAPWRGDRHPDHEAAGRAAVAAAQRTGSVFAEYPVWMWHWAAPGDPAVPWERASAHPLSEGAHAAKMRAVAAFVSQITDLSPDPADRAVLPPRILDRLTGRTEVFFT</sequence>
<dbReference type="RefSeq" id="WP_328856161.1">
    <property type="nucleotide sequence ID" value="NZ_CP108021.1"/>
</dbReference>
<dbReference type="Pfam" id="PF02585">
    <property type="entry name" value="PIG-L"/>
    <property type="match status" value="1"/>
</dbReference>
<dbReference type="EMBL" id="CP108021">
    <property type="protein sequence ID" value="WUM18536.1"/>
    <property type="molecule type" value="Genomic_DNA"/>
</dbReference>
<evidence type="ECO:0000313" key="3">
    <source>
        <dbReference type="Proteomes" id="UP001432128"/>
    </source>
</evidence>
<dbReference type="GO" id="GO:0016137">
    <property type="term" value="P:glycoside metabolic process"/>
    <property type="evidence" value="ECO:0007669"/>
    <property type="project" value="UniProtKB-ARBA"/>
</dbReference>
<dbReference type="KEGG" id="whr:OG579_12335"/>
<evidence type="ECO:0000256" key="1">
    <source>
        <dbReference type="ARBA" id="ARBA00022833"/>
    </source>
</evidence>